<dbReference type="AlphaFoldDB" id="A0A0P1G841"/>
<evidence type="ECO:0000313" key="6">
    <source>
        <dbReference type="Proteomes" id="UP000052022"/>
    </source>
</evidence>
<evidence type="ECO:0000256" key="1">
    <source>
        <dbReference type="ARBA" id="ARBA00022448"/>
    </source>
</evidence>
<dbReference type="InterPro" id="IPR003593">
    <property type="entry name" value="AAA+_ATPase"/>
</dbReference>
<feature type="domain" description="ABC transporter" evidence="4">
    <location>
        <begin position="6"/>
        <end position="230"/>
    </location>
</feature>
<dbReference type="InterPro" id="IPR017871">
    <property type="entry name" value="ABC_transporter-like_CS"/>
</dbReference>
<evidence type="ECO:0000256" key="3">
    <source>
        <dbReference type="ARBA" id="ARBA00022840"/>
    </source>
</evidence>
<keyword evidence="1" id="KW-0813">Transport</keyword>
<evidence type="ECO:0000313" key="5">
    <source>
        <dbReference type="EMBL" id="CUH77731.1"/>
    </source>
</evidence>
<keyword evidence="6" id="KW-1185">Reference proteome</keyword>
<dbReference type="Pfam" id="PF00005">
    <property type="entry name" value="ABC_tran"/>
    <property type="match status" value="1"/>
</dbReference>
<dbReference type="STRING" id="928856.SAMN04488049_107116"/>
<reference evidence="5 6" key="1">
    <citation type="submission" date="2015-09" db="EMBL/GenBank/DDBJ databases">
        <authorList>
            <consortium name="Swine Surveillance"/>
        </authorList>
    </citation>
    <scope>NUCLEOTIDE SEQUENCE [LARGE SCALE GENOMIC DNA]</scope>
    <source>
        <strain evidence="5 6">CECT 7557</strain>
    </source>
</reference>
<proteinExistence type="predicted"/>
<evidence type="ECO:0000259" key="4">
    <source>
        <dbReference type="PROSITE" id="PS50893"/>
    </source>
</evidence>
<sequence>MALLPLKIEGACLGRRGRRWIGPVDLELAGQGTTIVIGPNGSGKTSLLRMMHGLERLREGSLRWSCPLEEARRKQAFVFQTPIMMRRSVLDNLAYPLRLGGMDRKAAQAEAEAWLDRVDLAPAARRDALRLSGGERQKLALARALIRSPEVLFLDEPCAALDGRATREIEAILQGASTSGTRLVMSTHDMGQARRLADEVIFVLGGRVHEYSPADRFFDQPETPQASAFLRGDIVE</sequence>
<dbReference type="Gene3D" id="3.40.50.300">
    <property type="entry name" value="P-loop containing nucleotide triphosphate hydrolases"/>
    <property type="match status" value="1"/>
</dbReference>
<dbReference type="PROSITE" id="PS50893">
    <property type="entry name" value="ABC_TRANSPORTER_2"/>
    <property type="match status" value="1"/>
</dbReference>
<dbReference type="OrthoDB" id="9802264at2"/>
<accession>A0A0P1G841</accession>
<protein>
    <submittedName>
        <fullName evidence="5">Glutamine transport ATP-binding protein GlnQ</fullName>
    </submittedName>
</protein>
<dbReference type="PANTHER" id="PTHR43423:SF1">
    <property type="entry name" value="ABC TRANSPORTER I FAMILY MEMBER 17"/>
    <property type="match status" value="1"/>
</dbReference>
<dbReference type="PROSITE" id="PS00211">
    <property type="entry name" value="ABC_TRANSPORTER_1"/>
    <property type="match status" value="1"/>
</dbReference>
<gene>
    <name evidence="5" type="primary">glnQ_3</name>
    <name evidence="5" type="ORF">TRM7557_01531</name>
</gene>
<dbReference type="PANTHER" id="PTHR43423">
    <property type="entry name" value="ABC TRANSPORTER I FAMILY MEMBER 17"/>
    <property type="match status" value="1"/>
</dbReference>
<dbReference type="Proteomes" id="UP000052022">
    <property type="component" value="Unassembled WGS sequence"/>
</dbReference>
<dbReference type="InterPro" id="IPR027417">
    <property type="entry name" value="P-loop_NTPase"/>
</dbReference>
<keyword evidence="2" id="KW-0547">Nucleotide-binding</keyword>
<organism evidence="5 6">
    <name type="scientific">Tritonibacter multivorans</name>
    <dbReference type="NCBI Taxonomy" id="928856"/>
    <lineage>
        <taxon>Bacteria</taxon>
        <taxon>Pseudomonadati</taxon>
        <taxon>Pseudomonadota</taxon>
        <taxon>Alphaproteobacteria</taxon>
        <taxon>Rhodobacterales</taxon>
        <taxon>Paracoccaceae</taxon>
        <taxon>Tritonibacter</taxon>
    </lineage>
</organism>
<dbReference type="SUPFAM" id="SSF52540">
    <property type="entry name" value="P-loop containing nucleoside triphosphate hydrolases"/>
    <property type="match status" value="1"/>
</dbReference>
<name>A0A0P1G841_9RHOB</name>
<keyword evidence="3 5" id="KW-0067">ATP-binding</keyword>
<dbReference type="GO" id="GO:0005524">
    <property type="term" value="F:ATP binding"/>
    <property type="evidence" value="ECO:0007669"/>
    <property type="project" value="UniProtKB-KW"/>
</dbReference>
<evidence type="ECO:0000256" key="2">
    <source>
        <dbReference type="ARBA" id="ARBA00022741"/>
    </source>
</evidence>
<dbReference type="GO" id="GO:0016887">
    <property type="term" value="F:ATP hydrolysis activity"/>
    <property type="evidence" value="ECO:0007669"/>
    <property type="project" value="InterPro"/>
</dbReference>
<dbReference type="EMBL" id="CYSD01000021">
    <property type="protein sequence ID" value="CUH77731.1"/>
    <property type="molecule type" value="Genomic_DNA"/>
</dbReference>
<dbReference type="InterPro" id="IPR003439">
    <property type="entry name" value="ABC_transporter-like_ATP-bd"/>
</dbReference>
<dbReference type="SMART" id="SM00382">
    <property type="entry name" value="AAA"/>
    <property type="match status" value="1"/>
</dbReference>
<dbReference type="RefSeq" id="WP_058289619.1">
    <property type="nucleotide sequence ID" value="NZ_CYSD01000021.1"/>
</dbReference>